<gene>
    <name evidence="1" type="ORF">GCM10017596_11290</name>
</gene>
<comment type="caution">
    <text evidence="1">The sequence shown here is derived from an EMBL/GenBank/DDBJ whole genome shotgun (WGS) entry which is preliminary data.</text>
</comment>
<evidence type="ECO:0000313" key="1">
    <source>
        <dbReference type="EMBL" id="GLK01414.1"/>
    </source>
</evidence>
<dbReference type="Proteomes" id="UP001142325">
    <property type="component" value="Unassembled WGS sequence"/>
</dbReference>
<proteinExistence type="predicted"/>
<dbReference type="Gene3D" id="3.40.1760.10">
    <property type="entry name" value="YfbM-like super family"/>
    <property type="match status" value="1"/>
</dbReference>
<evidence type="ECO:0008006" key="3">
    <source>
        <dbReference type="Google" id="ProtNLM"/>
    </source>
</evidence>
<dbReference type="InterPro" id="IPR015068">
    <property type="entry name" value="DUF1877"/>
</dbReference>
<dbReference type="InterPro" id="IPR035944">
    <property type="entry name" value="YfbM-like_sf"/>
</dbReference>
<keyword evidence="2" id="KW-1185">Reference proteome</keyword>
<dbReference type="AlphaFoldDB" id="A0A9W6HSP4"/>
<dbReference type="Pfam" id="PF08974">
    <property type="entry name" value="DUF1877"/>
    <property type="match status" value="1"/>
</dbReference>
<evidence type="ECO:0000313" key="2">
    <source>
        <dbReference type="Proteomes" id="UP001142325"/>
    </source>
</evidence>
<reference evidence="1" key="1">
    <citation type="journal article" date="2014" name="Int. J. Syst. Evol. Microbiol.">
        <title>Complete genome sequence of Corynebacterium casei LMG S-19264T (=DSM 44701T), isolated from a smear-ripened cheese.</title>
        <authorList>
            <consortium name="US DOE Joint Genome Institute (JGI-PGF)"/>
            <person name="Walter F."/>
            <person name="Albersmeier A."/>
            <person name="Kalinowski J."/>
            <person name="Ruckert C."/>
        </authorList>
    </citation>
    <scope>NUCLEOTIDE SEQUENCE</scope>
    <source>
        <strain evidence="1">VKM Ac-1958</strain>
    </source>
</reference>
<accession>A0A9W6HSP4</accession>
<reference evidence="1" key="2">
    <citation type="submission" date="2023-01" db="EMBL/GenBank/DDBJ databases">
        <authorList>
            <person name="Sun Q."/>
            <person name="Evtushenko L."/>
        </authorList>
    </citation>
    <scope>NUCLEOTIDE SEQUENCE</scope>
    <source>
        <strain evidence="1">VKM Ac-1958</strain>
    </source>
</reference>
<protein>
    <recommendedName>
        <fullName evidence="3">DUF1877 family protein</fullName>
    </recommendedName>
</protein>
<dbReference type="EMBL" id="BSET01000001">
    <property type="protein sequence ID" value="GLK01414.1"/>
    <property type="molecule type" value="Genomic_DNA"/>
</dbReference>
<organism evidence="1 2">
    <name type="scientific">Microbacterium keratanolyticum</name>
    <dbReference type="NCBI Taxonomy" id="67574"/>
    <lineage>
        <taxon>Bacteria</taxon>
        <taxon>Bacillati</taxon>
        <taxon>Actinomycetota</taxon>
        <taxon>Actinomycetes</taxon>
        <taxon>Micrococcales</taxon>
        <taxon>Microbacteriaceae</taxon>
        <taxon>Microbacterium</taxon>
    </lineage>
</organism>
<sequence length="156" mass="16852">MRLTAEQAAAVLACTGDDEALGAALSALEENEEVYSRACETDKAWDPIHCAIAPEGDEAAWPARGVIGGARKLQEDDDESWVTHLDPAEVAEVAEYLAVLSDEEFSRAYAVMPEELRNPEYGPDEEGYALGWLAGVRTFFADAASAKEHVVFSVGF</sequence>
<dbReference type="SUPFAM" id="SSF111069">
    <property type="entry name" value="Hypothetical protein yfbM"/>
    <property type="match status" value="1"/>
</dbReference>
<name>A0A9W6HSP4_9MICO</name>